<dbReference type="EMBL" id="CAJGYM010000169">
    <property type="protein sequence ID" value="CAD6199357.1"/>
    <property type="molecule type" value="Genomic_DNA"/>
</dbReference>
<dbReference type="AlphaFoldDB" id="A0A8S1HY30"/>
<dbReference type="InterPro" id="IPR045060">
    <property type="entry name" value="Phe-tRNA-ligase_IIc_bsu"/>
</dbReference>
<evidence type="ECO:0000259" key="3">
    <source>
        <dbReference type="SMART" id="SM00873"/>
    </source>
</evidence>
<keyword evidence="5" id="KW-1185">Reference proteome</keyword>
<evidence type="ECO:0000256" key="2">
    <source>
        <dbReference type="ARBA" id="ARBA00022737"/>
    </source>
</evidence>
<evidence type="ECO:0000313" key="5">
    <source>
        <dbReference type="Proteomes" id="UP000835052"/>
    </source>
</evidence>
<dbReference type="GO" id="GO:0003723">
    <property type="term" value="F:RNA binding"/>
    <property type="evidence" value="ECO:0007669"/>
    <property type="project" value="InterPro"/>
</dbReference>
<proteinExistence type="predicted"/>
<dbReference type="Gene3D" id="3.50.40.10">
    <property type="entry name" value="Phenylalanyl-trna Synthetase, Chain B, domain 3"/>
    <property type="match status" value="1"/>
</dbReference>
<dbReference type="SUPFAM" id="SSF52058">
    <property type="entry name" value="L domain-like"/>
    <property type="match status" value="1"/>
</dbReference>
<dbReference type="InterPro" id="IPR020825">
    <property type="entry name" value="Phe-tRNA_synthase-like_B3/B4"/>
</dbReference>
<dbReference type="SMART" id="SM00364">
    <property type="entry name" value="LRR_BAC"/>
    <property type="match status" value="5"/>
</dbReference>
<dbReference type="GO" id="GO:0004826">
    <property type="term" value="F:phenylalanine-tRNA ligase activity"/>
    <property type="evidence" value="ECO:0007669"/>
    <property type="project" value="InterPro"/>
</dbReference>
<dbReference type="PANTHER" id="PTHR10947:SF3">
    <property type="entry name" value="LEUCINE-RICH REPEAT-CONTAINING PROTEIN 47"/>
    <property type="match status" value="1"/>
</dbReference>
<dbReference type="SMART" id="SM00369">
    <property type="entry name" value="LRR_TYP"/>
    <property type="match status" value="4"/>
</dbReference>
<dbReference type="OrthoDB" id="67933at2759"/>
<keyword evidence="1" id="KW-0433">Leucine-rich repeat</keyword>
<dbReference type="Pfam" id="PF13855">
    <property type="entry name" value="LRR_8"/>
    <property type="match status" value="1"/>
</dbReference>
<evidence type="ECO:0000313" key="4">
    <source>
        <dbReference type="EMBL" id="CAD6199357.1"/>
    </source>
</evidence>
<protein>
    <recommendedName>
        <fullName evidence="3">B3/B4 tRNA-binding domain-containing protein</fullName>
    </recommendedName>
</protein>
<gene>
    <name evidence="4" type="ORF">CAUJ_LOCUS15260</name>
</gene>
<organism evidence="4 5">
    <name type="scientific">Caenorhabditis auriculariae</name>
    <dbReference type="NCBI Taxonomy" id="2777116"/>
    <lineage>
        <taxon>Eukaryota</taxon>
        <taxon>Metazoa</taxon>
        <taxon>Ecdysozoa</taxon>
        <taxon>Nematoda</taxon>
        <taxon>Chromadorea</taxon>
        <taxon>Rhabditida</taxon>
        <taxon>Rhabditina</taxon>
        <taxon>Rhabditomorpha</taxon>
        <taxon>Rhabditoidea</taxon>
        <taxon>Rhabditidae</taxon>
        <taxon>Peloderinae</taxon>
        <taxon>Caenorhabditis</taxon>
    </lineage>
</organism>
<dbReference type="SMART" id="SM00873">
    <property type="entry name" value="B3_4"/>
    <property type="match status" value="1"/>
</dbReference>
<evidence type="ECO:0000256" key="1">
    <source>
        <dbReference type="ARBA" id="ARBA00022614"/>
    </source>
</evidence>
<dbReference type="Gene3D" id="3.80.10.10">
    <property type="entry name" value="Ribonuclease Inhibitor"/>
    <property type="match status" value="2"/>
</dbReference>
<dbReference type="Proteomes" id="UP000835052">
    <property type="component" value="Unassembled WGS sequence"/>
</dbReference>
<dbReference type="InterPro" id="IPR003591">
    <property type="entry name" value="Leu-rich_rpt_typical-subtyp"/>
</dbReference>
<dbReference type="InterPro" id="IPR032675">
    <property type="entry name" value="LRR_dom_sf"/>
</dbReference>
<comment type="caution">
    <text evidence="4">The sequence shown here is derived from an EMBL/GenBank/DDBJ whole genome shotgun (WGS) entry which is preliminary data.</text>
</comment>
<feature type="domain" description="B3/B4 tRNA-binding" evidence="3">
    <location>
        <begin position="294"/>
        <end position="471"/>
    </location>
</feature>
<dbReference type="InterPro" id="IPR005146">
    <property type="entry name" value="B3/B4_tRNA-bd"/>
</dbReference>
<reference evidence="4" key="1">
    <citation type="submission" date="2020-10" db="EMBL/GenBank/DDBJ databases">
        <authorList>
            <person name="Kikuchi T."/>
        </authorList>
    </citation>
    <scope>NUCLEOTIDE SEQUENCE</scope>
    <source>
        <strain evidence="4">NKZ352</strain>
    </source>
</reference>
<sequence>MSFSSWPELADVIEHKRFEIALKHVKDGSRDPSFDDESLQKSFFSQCPQLNLLSVTSCSVSRISTEIQLCTNLTSIAFSHNKLTDLPDVFGSLKKLKFLDVSHNELTALPASLKTLTKLESLIVNNNKLTIQGIPELSALGQLHVFDVSHNNLAALPPTLDSTKISSIDAANNCLTELPDEFEKLAGVLRELRLNDNKMQELPTVVGKMHRLKVLDLSNNEFRDTRFQRLTNDKRSKVPAVLNYVEKNGRKKNNEKTETTAVEPEKVDPAESAVLVRTNDEQLVVTRHKSVSEVRPYLVCCVLNNVDLSDGDNFKKFIQVQTKLHASLCENRTTAAVGTHRMGSFQLPVTFMALPRQDLYIRALNKKTSVSGNELMESLLRDAELARKRSKRSTIDPLYRYLHIVRDDPVLACLVDAQQVVISLPPITNSDPTKLTVDTTSIWVEVSSAQSLEICKKVMDELVVESLKIFPGLAIDQVRVVDGANHISIYPDKNDLPGVALNRVKSSGNENV</sequence>
<dbReference type="PANTHER" id="PTHR10947">
    <property type="entry name" value="PHENYLALANYL-TRNA SYNTHETASE BETA CHAIN AND LEUCINE-RICH REPEAT-CONTAINING PROTEIN 47"/>
    <property type="match status" value="1"/>
</dbReference>
<dbReference type="InterPro" id="IPR001611">
    <property type="entry name" value="Leu-rich_rpt"/>
</dbReference>
<accession>A0A8S1HY30</accession>
<keyword evidence="2" id="KW-0677">Repeat</keyword>
<name>A0A8S1HY30_9PELO</name>
<dbReference type="GO" id="GO:0006432">
    <property type="term" value="P:phenylalanyl-tRNA aminoacylation"/>
    <property type="evidence" value="ECO:0007669"/>
    <property type="project" value="InterPro"/>
</dbReference>